<dbReference type="Proteomes" id="UP000501690">
    <property type="component" value="Linkage Group LG9"/>
</dbReference>
<dbReference type="EMBL" id="CP039353">
    <property type="protein sequence ID" value="QCE05638.1"/>
    <property type="molecule type" value="Genomic_DNA"/>
</dbReference>
<protein>
    <submittedName>
        <fullName evidence="2">Uncharacterized protein</fullName>
    </submittedName>
</protein>
<proteinExistence type="predicted"/>
<feature type="region of interest" description="Disordered" evidence="1">
    <location>
        <begin position="75"/>
        <end position="104"/>
    </location>
</feature>
<evidence type="ECO:0000256" key="1">
    <source>
        <dbReference type="SAM" id="MobiDB-lite"/>
    </source>
</evidence>
<organism evidence="2 3">
    <name type="scientific">Vigna unguiculata</name>
    <name type="common">Cowpea</name>
    <dbReference type="NCBI Taxonomy" id="3917"/>
    <lineage>
        <taxon>Eukaryota</taxon>
        <taxon>Viridiplantae</taxon>
        <taxon>Streptophyta</taxon>
        <taxon>Embryophyta</taxon>
        <taxon>Tracheophyta</taxon>
        <taxon>Spermatophyta</taxon>
        <taxon>Magnoliopsida</taxon>
        <taxon>eudicotyledons</taxon>
        <taxon>Gunneridae</taxon>
        <taxon>Pentapetalae</taxon>
        <taxon>rosids</taxon>
        <taxon>fabids</taxon>
        <taxon>Fabales</taxon>
        <taxon>Fabaceae</taxon>
        <taxon>Papilionoideae</taxon>
        <taxon>50 kb inversion clade</taxon>
        <taxon>NPAAA clade</taxon>
        <taxon>indigoferoid/millettioid clade</taxon>
        <taxon>Phaseoleae</taxon>
        <taxon>Vigna</taxon>
    </lineage>
</organism>
<accession>A0A4D6MX48</accession>
<feature type="compositionally biased region" description="Low complexity" evidence="1">
    <location>
        <begin position="91"/>
        <end position="104"/>
    </location>
</feature>
<evidence type="ECO:0000313" key="2">
    <source>
        <dbReference type="EMBL" id="QCE05638.1"/>
    </source>
</evidence>
<sequence length="104" mass="12149">MQISELFKDYCRTLKCGVSGLITNLDEGTLDLIDPDNPLNRLHFLPRKYKGVKNHFKVLCTLFLHIQRRYKKLPPRRDQIIRQRNRRRTAGETPGETPTPASMT</sequence>
<dbReference type="AlphaFoldDB" id="A0A4D6MX48"/>
<keyword evidence="3" id="KW-1185">Reference proteome</keyword>
<gene>
    <name evidence="2" type="ORF">DEO72_LG9g643</name>
</gene>
<reference evidence="2 3" key="1">
    <citation type="submission" date="2019-04" db="EMBL/GenBank/DDBJ databases">
        <title>An improved genome assembly and genetic linkage map for asparagus bean, Vigna unguiculata ssp. sesquipedialis.</title>
        <authorList>
            <person name="Xia Q."/>
            <person name="Zhang R."/>
            <person name="Dong Y."/>
        </authorList>
    </citation>
    <scope>NUCLEOTIDE SEQUENCE [LARGE SCALE GENOMIC DNA]</scope>
    <source>
        <tissue evidence="2">Leaf</tissue>
    </source>
</reference>
<evidence type="ECO:0000313" key="3">
    <source>
        <dbReference type="Proteomes" id="UP000501690"/>
    </source>
</evidence>
<name>A0A4D6MX48_VIGUN</name>